<accession>I4AIM4</accession>
<dbReference type="AlphaFoldDB" id="I4AIM4"/>
<reference evidence="2" key="1">
    <citation type="submission" date="2012-06" db="EMBL/GenBank/DDBJ databases">
        <title>The complete genome of Flexibacter litoralis DSM 6794.</title>
        <authorList>
            <person name="Lucas S."/>
            <person name="Copeland A."/>
            <person name="Lapidus A."/>
            <person name="Glavina del Rio T."/>
            <person name="Dalin E."/>
            <person name="Tice H."/>
            <person name="Bruce D."/>
            <person name="Goodwin L."/>
            <person name="Pitluck S."/>
            <person name="Peters L."/>
            <person name="Ovchinnikova G."/>
            <person name="Lu M."/>
            <person name="Kyrpides N."/>
            <person name="Mavromatis K."/>
            <person name="Ivanova N."/>
            <person name="Brettin T."/>
            <person name="Detter J.C."/>
            <person name="Han C."/>
            <person name="Larimer F."/>
            <person name="Land M."/>
            <person name="Hauser L."/>
            <person name="Markowitz V."/>
            <person name="Cheng J.-F."/>
            <person name="Hugenholtz P."/>
            <person name="Woyke T."/>
            <person name="Wu D."/>
            <person name="Spring S."/>
            <person name="Lang E."/>
            <person name="Kopitz M."/>
            <person name="Brambilla E."/>
            <person name="Klenk H.-P."/>
            <person name="Eisen J.A."/>
        </authorList>
    </citation>
    <scope>NUCLEOTIDE SEQUENCE [LARGE SCALE GENOMIC DNA]</scope>
    <source>
        <strain evidence="2">ATCC 23117 / DSM 6794 / NBRC 15988 / NCIMB 1366 / Sio-4</strain>
    </source>
</reference>
<dbReference type="PATRIC" id="fig|880071.3.peg.1353"/>
<dbReference type="RefSeq" id="WP_014797266.1">
    <property type="nucleotide sequence ID" value="NC_018018.1"/>
</dbReference>
<dbReference type="KEGG" id="fli:Fleli_1378"/>
<organism evidence="1 2">
    <name type="scientific">Bernardetia litoralis (strain ATCC 23117 / DSM 6794 / NBRC 15988 / NCIMB 1366 / Fx l1 / Sio-4)</name>
    <name type="common">Flexibacter litoralis</name>
    <dbReference type="NCBI Taxonomy" id="880071"/>
    <lineage>
        <taxon>Bacteria</taxon>
        <taxon>Pseudomonadati</taxon>
        <taxon>Bacteroidota</taxon>
        <taxon>Cytophagia</taxon>
        <taxon>Cytophagales</taxon>
        <taxon>Bernardetiaceae</taxon>
        <taxon>Bernardetia</taxon>
    </lineage>
</organism>
<dbReference type="EMBL" id="CP003345">
    <property type="protein sequence ID" value="AFM03809.1"/>
    <property type="molecule type" value="Genomic_DNA"/>
</dbReference>
<dbReference type="InterPro" id="IPR025633">
    <property type="entry name" value="DUF4291"/>
</dbReference>
<dbReference type="HOGENOM" id="CLU_082565_1_1_10"/>
<name>I4AIM4_BERLS</name>
<proteinExistence type="predicted"/>
<evidence type="ECO:0008006" key="3">
    <source>
        <dbReference type="Google" id="ProtNLM"/>
    </source>
</evidence>
<evidence type="ECO:0000313" key="2">
    <source>
        <dbReference type="Proteomes" id="UP000006054"/>
    </source>
</evidence>
<gene>
    <name evidence="1" type="ordered locus">Fleli_1378</name>
</gene>
<sequence length="181" mass="21456">MSNINNYKTIRATFNKDTIIVYQAFNDKIADEAVKLQKFGNEFSFRRMTWIKPSFLWMMERSNWANKVNQNRILEIHLKRDFWNKCLELAVDTDASKSNKNIKDAQILVQWDPERTLRGAKLNIRSIQIGVSRNMINEYNENIERIVDLTEKAKKMYLLNTNGKFDKSTQLLPKTKEYKIV</sequence>
<keyword evidence="2" id="KW-1185">Reference proteome</keyword>
<dbReference type="PANTHER" id="PTHR38567">
    <property type="entry name" value="DUF4291 DOMAIN-CONTAINING PROTEIN"/>
    <property type="match status" value="1"/>
</dbReference>
<dbReference type="Proteomes" id="UP000006054">
    <property type="component" value="Chromosome"/>
</dbReference>
<evidence type="ECO:0000313" key="1">
    <source>
        <dbReference type="EMBL" id="AFM03809.1"/>
    </source>
</evidence>
<dbReference type="PANTHER" id="PTHR38567:SF1">
    <property type="entry name" value="DUF4291 DOMAIN-CONTAINING PROTEIN"/>
    <property type="match status" value="1"/>
</dbReference>
<dbReference type="Pfam" id="PF14124">
    <property type="entry name" value="DUF4291"/>
    <property type="match status" value="1"/>
</dbReference>
<dbReference type="eggNOG" id="ENOG502Z86B">
    <property type="taxonomic scope" value="Bacteria"/>
</dbReference>
<dbReference type="STRING" id="880071.Fleli_1378"/>
<protein>
    <recommendedName>
        <fullName evidence="3">DUF4291 domain-containing protein</fullName>
    </recommendedName>
</protein>